<keyword evidence="2" id="KW-1185">Reference proteome</keyword>
<evidence type="ECO:0000313" key="1">
    <source>
        <dbReference type="EMBL" id="SHG81919.1"/>
    </source>
</evidence>
<protein>
    <submittedName>
        <fullName evidence="1">Uncharacterized protein</fullName>
    </submittedName>
</protein>
<dbReference type="EMBL" id="FQXG01000001">
    <property type="protein sequence ID" value="SHG81919.1"/>
    <property type="molecule type" value="Genomic_DNA"/>
</dbReference>
<dbReference type="AlphaFoldDB" id="A0A1M5MYC1"/>
<name>A0A1M5MYC1_9GAMM</name>
<gene>
    <name evidence="1" type="ORF">SAMN02745129_0818</name>
</gene>
<reference evidence="2" key="1">
    <citation type="submission" date="2016-11" db="EMBL/GenBank/DDBJ databases">
        <authorList>
            <person name="Varghese N."/>
            <person name="Submissions S."/>
        </authorList>
    </citation>
    <scope>NUCLEOTIDE SEQUENCE [LARGE SCALE GENOMIC DNA]</scope>
    <source>
        <strain evidence="2">DSM 16917</strain>
    </source>
</reference>
<sequence>MRTACAGSRYARPLLGALRCHQETVVQLSRLLLLLTLYVPLSNSAEVNVFANSIEIPDNCKLVVRASDDFSYSCPTNDYTRNTVGFHTKSDNKVGISNVISSQSSDSDGNMEYLRHEERVIDKFAHNVVVLSLAGHEVSLYSVCNDELCLSVMSSDKHFITNIVEQLSEELIGW</sequence>
<dbReference type="STRING" id="299255.SAMN02745129_0818"/>
<proteinExistence type="predicted"/>
<accession>A0A1M5MYC1</accession>
<organism evidence="1 2">
    <name type="scientific">Ferrimonas marina</name>
    <dbReference type="NCBI Taxonomy" id="299255"/>
    <lineage>
        <taxon>Bacteria</taxon>
        <taxon>Pseudomonadati</taxon>
        <taxon>Pseudomonadota</taxon>
        <taxon>Gammaproteobacteria</taxon>
        <taxon>Alteromonadales</taxon>
        <taxon>Ferrimonadaceae</taxon>
        <taxon>Ferrimonas</taxon>
    </lineage>
</organism>
<evidence type="ECO:0000313" key="2">
    <source>
        <dbReference type="Proteomes" id="UP000184268"/>
    </source>
</evidence>
<dbReference type="Proteomes" id="UP000184268">
    <property type="component" value="Unassembled WGS sequence"/>
</dbReference>